<protein>
    <recommendedName>
        <fullName evidence="4">Serine/threonine protein kinase</fullName>
    </recommendedName>
</protein>
<dbReference type="Proteomes" id="UP000823521">
    <property type="component" value="Unassembled WGS sequence"/>
</dbReference>
<accession>A0ABS3W2F4</accession>
<evidence type="ECO:0008006" key="4">
    <source>
        <dbReference type="Google" id="ProtNLM"/>
    </source>
</evidence>
<proteinExistence type="predicted"/>
<gene>
    <name evidence="2" type="ORF">GSF22_33565</name>
</gene>
<sequence length="278" mass="29738">VAPTPGVPVVPGPDAATTVPVVRQRWRWWIPALATALAATVGMSTAMAVTWEQTAPSADPPAVPADLPGSAGPAATPTGVNWRPPGHGPNGEHDVLPPPPPGVPPPPFACVRPSHAGRLVPAGPQPPGERYRPPAGWTWYRDRSGFRIVVPVGWWQFQEEGVTCFQDPRHSRALSIDPRVPRTGDPLAALKAAEQWALGEGALIQYEPIRLTATREPPGAAWECRWTVPYGERMHSVQLAVSGKGSGSYRLGWTTGEAYWAEAHSELATVLASYRPPA</sequence>
<reference evidence="2 3" key="1">
    <citation type="submission" date="2019-12" db="EMBL/GenBank/DDBJ databases">
        <title>Whole genome sequencing of endophytic Actinobacterium Micromonospora sp. MPMI6T.</title>
        <authorList>
            <person name="Evv R."/>
            <person name="Podile A.R."/>
        </authorList>
    </citation>
    <scope>NUCLEOTIDE SEQUENCE [LARGE SCALE GENOMIC DNA]</scope>
    <source>
        <strain evidence="2 3">MPMI6</strain>
    </source>
</reference>
<keyword evidence="3" id="KW-1185">Reference proteome</keyword>
<name>A0ABS3W2F4_MICEH</name>
<dbReference type="EMBL" id="WVUH01000658">
    <property type="protein sequence ID" value="MBO4210883.1"/>
    <property type="molecule type" value="Genomic_DNA"/>
</dbReference>
<evidence type="ECO:0000256" key="1">
    <source>
        <dbReference type="SAM" id="MobiDB-lite"/>
    </source>
</evidence>
<comment type="caution">
    <text evidence="2">The sequence shown here is derived from an EMBL/GenBank/DDBJ whole genome shotgun (WGS) entry which is preliminary data.</text>
</comment>
<feature type="non-terminal residue" evidence="2">
    <location>
        <position position="1"/>
    </location>
</feature>
<organism evidence="2 3">
    <name type="scientific">Micromonospora echinofusca</name>
    <dbReference type="NCBI Taxonomy" id="47858"/>
    <lineage>
        <taxon>Bacteria</taxon>
        <taxon>Bacillati</taxon>
        <taxon>Actinomycetota</taxon>
        <taxon>Actinomycetes</taxon>
        <taxon>Micromonosporales</taxon>
        <taxon>Micromonosporaceae</taxon>
        <taxon>Micromonospora</taxon>
    </lineage>
</organism>
<evidence type="ECO:0000313" key="2">
    <source>
        <dbReference type="EMBL" id="MBO4210883.1"/>
    </source>
</evidence>
<evidence type="ECO:0000313" key="3">
    <source>
        <dbReference type="Proteomes" id="UP000823521"/>
    </source>
</evidence>
<feature type="region of interest" description="Disordered" evidence="1">
    <location>
        <begin position="54"/>
        <end position="94"/>
    </location>
</feature>